<feature type="compositionally biased region" description="Acidic residues" evidence="1">
    <location>
        <begin position="152"/>
        <end position="167"/>
    </location>
</feature>
<proteinExistence type="predicted"/>
<dbReference type="AlphaFoldDB" id="A0A1Y2AZA1"/>
<dbReference type="Pfam" id="PF15370">
    <property type="entry name" value="NOPCHAP1"/>
    <property type="match status" value="1"/>
</dbReference>
<feature type="region of interest" description="Disordered" evidence="1">
    <location>
        <begin position="33"/>
        <end position="55"/>
    </location>
</feature>
<sequence>MSGELPSTRPKLDFETPEERQARLGNLFASISQPTTTHTTTEVLSSGGPSAPKGLETWNVGESDVLARARAFLPILQSSNAELLEQARKDPQSVDVENVDGQERVIAMDLGLGVFDVKHGESHADLGPEVDMPVQEDEDSTIDEDHDKVESDTSDSEDSSSEEDDSDISVSGKESSEGKTE</sequence>
<dbReference type="InterPro" id="IPR027921">
    <property type="entry name" value="NOPCHAP1"/>
</dbReference>
<accession>A0A1Y2AZA1</accession>
<name>A0A1Y2AZA1_9TREE</name>
<dbReference type="GO" id="GO:0062064">
    <property type="term" value="F:box C/D methylation guide snoRNP complex binding"/>
    <property type="evidence" value="ECO:0007669"/>
    <property type="project" value="TreeGrafter"/>
</dbReference>
<evidence type="ECO:0000313" key="2">
    <source>
        <dbReference type="EMBL" id="ORY27898.1"/>
    </source>
</evidence>
<evidence type="ECO:0000256" key="1">
    <source>
        <dbReference type="SAM" id="MobiDB-lite"/>
    </source>
</evidence>
<dbReference type="InParanoid" id="A0A1Y2AZA1"/>
<dbReference type="OrthoDB" id="1112980at2759"/>
<gene>
    <name evidence="2" type="ORF">BCR39DRAFT_216462</name>
</gene>
<feature type="region of interest" description="Disordered" evidence="1">
    <location>
        <begin position="121"/>
        <end position="181"/>
    </location>
</feature>
<dbReference type="PANTHER" id="PTHR28674">
    <property type="entry name" value="SIMILAR TO DNA SEGMENT, CHR 10, WAYNE STATE UNIVERSITY 102,-EXPRESSED"/>
    <property type="match status" value="1"/>
</dbReference>
<dbReference type="GO" id="GO:0000492">
    <property type="term" value="P:box C/D snoRNP assembly"/>
    <property type="evidence" value="ECO:0007669"/>
    <property type="project" value="InterPro"/>
</dbReference>
<evidence type="ECO:0000313" key="3">
    <source>
        <dbReference type="Proteomes" id="UP000193986"/>
    </source>
</evidence>
<reference evidence="2 3" key="1">
    <citation type="submission" date="2016-07" db="EMBL/GenBank/DDBJ databases">
        <title>Pervasive Adenine N6-methylation of Active Genes in Fungi.</title>
        <authorList>
            <consortium name="DOE Joint Genome Institute"/>
            <person name="Mondo S.J."/>
            <person name="Dannebaum R.O."/>
            <person name="Kuo R.C."/>
            <person name="Labutti K."/>
            <person name="Haridas S."/>
            <person name="Kuo A."/>
            <person name="Salamov A."/>
            <person name="Ahrendt S.R."/>
            <person name="Lipzen A."/>
            <person name="Sullivan W."/>
            <person name="Andreopoulos W.B."/>
            <person name="Clum A."/>
            <person name="Lindquist E."/>
            <person name="Daum C."/>
            <person name="Ramamoorthy G.K."/>
            <person name="Gryganskyi A."/>
            <person name="Culley D."/>
            <person name="Magnuson J.K."/>
            <person name="James T.Y."/>
            <person name="O'Malley M.A."/>
            <person name="Stajich J.E."/>
            <person name="Spatafora J.W."/>
            <person name="Visel A."/>
            <person name="Grigoriev I.V."/>
        </authorList>
    </citation>
    <scope>NUCLEOTIDE SEQUENCE [LARGE SCALE GENOMIC DNA]</scope>
    <source>
        <strain evidence="2 3">68-887.2</strain>
    </source>
</reference>
<dbReference type="STRING" id="71784.A0A1Y2AZA1"/>
<protein>
    <submittedName>
        <fullName evidence="2">Uncharacterized protein</fullName>
    </submittedName>
</protein>
<dbReference type="PANTHER" id="PTHR28674:SF1">
    <property type="entry name" value="NOP PROTEIN CHAPERONE 1"/>
    <property type="match status" value="1"/>
</dbReference>
<keyword evidence="3" id="KW-1185">Reference proteome</keyword>
<comment type="caution">
    <text evidence="2">The sequence shown here is derived from an EMBL/GenBank/DDBJ whole genome shotgun (WGS) entry which is preliminary data.</text>
</comment>
<organism evidence="2 3">
    <name type="scientific">Naematelia encephala</name>
    <dbReference type="NCBI Taxonomy" id="71784"/>
    <lineage>
        <taxon>Eukaryota</taxon>
        <taxon>Fungi</taxon>
        <taxon>Dikarya</taxon>
        <taxon>Basidiomycota</taxon>
        <taxon>Agaricomycotina</taxon>
        <taxon>Tremellomycetes</taxon>
        <taxon>Tremellales</taxon>
        <taxon>Naemateliaceae</taxon>
        <taxon>Naematelia</taxon>
    </lineage>
</organism>
<dbReference type="Proteomes" id="UP000193986">
    <property type="component" value="Unassembled WGS sequence"/>
</dbReference>
<dbReference type="EMBL" id="MCFC01000035">
    <property type="protein sequence ID" value="ORY27898.1"/>
    <property type="molecule type" value="Genomic_DNA"/>
</dbReference>